<dbReference type="PANTHER" id="PTHR24348:SF22">
    <property type="entry name" value="NON-SPECIFIC SERINE_THREONINE PROTEIN KINASE"/>
    <property type="match status" value="1"/>
</dbReference>
<dbReference type="KEGG" id="gtt:GUITHDRAFT_50586"/>
<reference evidence="6 8" key="1">
    <citation type="journal article" date="2012" name="Nature">
        <title>Algal genomes reveal evolutionary mosaicism and the fate of nucleomorphs.</title>
        <authorList>
            <consortium name="DOE Joint Genome Institute"/>
            <person name="Curtis B.A."/>
            <person name="Tanifuji G."/>
            <person name="Burki F."/>
            <person name="Gruber A."/>
            <person name="Irimia M."/>
            <person name="Maruyama S."/>
            <person name="Arias M.C."/>
            <person name="Ball S.G."/>
            <person name="Gile G.H."/>
            <person name="Hirakawa Y."/>
            <person name="Hopkins J.F."/>
            <person name="Kuo A."/>
            <person name="Rensing S.A."/>
            <person name="Schmutz J."/>
            <person name="Symeonidi A."/>
            <person name="Elias M."/>
            <person name="Eveleigh R.J."/>
            <person name="Herman E.K."/>
            <person name="Klute M.J."/>
            <person name="Nakayama T."/>
            <person name="Obornik M."/>
            <person name="Reyes-Prieto A."/>
            <person name="Armbrust E.V."/>
            <person name="Aves S.J."/>
            <person name="Beiko R.G."/>
            <person name="Coutinho P."/>
            <person name="Dacks J.B."/>
            <person name="Durnford D.G."/>
            <person name="Fast N.M."/>
            <person name="Green B.R."/>
            <person name="Grisdale C.J."/>
            <person name="Hempel F."/>
            <person name="Henrissat B."/>
            <person name="Hoppner M.P."/>
            <person name="Ishida K."/>
            <person name="Kim E."/>
            <person name="Koreny L."/>
            <person name="Kroth P.G."/>
            <person name="Liu Y."/>
            <person name="Malik S.B."/>
            <person name="Maier U.G."/>
            <person name="McRose D."/>
            <person name="Mock T."/>
            <person name="Neilson J.A."/>
            <person name="Onodera N.T."/>
            <person name="Poole A.M."/>
            <person name="Pritham E.J."/>
            <person name="Richards T.A."/>
            <person name="Rocap G."/>
            <person name="Roy S.W."/>
            <person name="Sarai C."/>
            <person name="Schaack S."/>
            <person name="Shirato S."/>
            <person name="Slamovits C.H."/>
            <person name="Spencer D.F."/>
            <person name="Suzuki S."/>
            <person name="Worden A.Z."/>
            <person name="Zauner S."/>
            <person name="Barry K."/>
            <person name="Bell C."/>
            <person name="Bharti A.K."/>
            <person name="Crow J.A."/>
            <person name="Grimwood J."/>
            <person name="Kramer R."/>
            <person name="Lindquist E."/>
            <person name="Lucas S."/>
            <person name="Salamov A."/>
            <person name="McFadden G.I."/>
            <person name="Lane C.E."/>
            <person name="Keeling P.J."/>
            <person name="Gray M.W."/>
            <person name="Grigoriev I.V."/>
            <person name="Archibald J.M."/>
        </authorList>
    </citation>
    <scope>NUCLEOTIDE SEQUENCE</scope>
    <source>
        <strain evidence="6 8">CCMP2712</strain>
    </source>
</reference>
<dbReference type="InterPro" id="IPR011009">
    <property type="entry name" value="Kinase-like_dom_sf"/>
</dbReference>
<dbReference type="STRING" id="905079.L1J1B7"/>
<organism evidence="6">
    <name type="scientific">Guillardia theta (strain CCMP2712)</name>
    <name type="common">Cryptophyte</name>
    <dbReference type="NCBI Taxonomy" id="905079"/>
    <lineage>
        <taxon>Eukaryota</taxon>
        <taxon>Cryptophyceae</taxon>
        <taxon>Pyrenomonadales</taxon>
        <taxon>Geminigeraceae</taxon>
        <taxon>Guillardia</taxon>
    </lineage>
</organism>
<dbReference type="GeneID" id="17298650"/>
<dbReference type="AlphaFoldDB" id="L1J1B7"/>
<feature type="non-terminal residue" evidence="6">
    <location>
        <position position="126"/>
    </location>
</feature>
<proteinExistence type="predicted"/>
<dbReference type="GO" id="GO:0005776">
    <property type="term" value="C:autophagosome"/>
    <property type="evidence" value="ECO:0007669"/>
    <property type="project" value="TreeGrafter"/>
</dbReference>
<dbReference type="GO" id="GO:0004674">
    <property type="term" value="F:protein serine/threonine kinase activity"/>
    <property type="evidence" value="ECO:0007669"/>
    <property type="project" value="InterPro"/>
</dbReference>
<dbReference type="SUPFAM" id="SSF56112">
    <property type="entry name" value="Protein kinase-like (PK-like)"/>
    <property type="match status" value="1"/>
</dbReference>
<evidence type="ECO:0000256" key="4">
    <source>
        <dbReference type="ARBA" id="ARBA00022840"/>
    </source>
</evidence>
<name>L1J1B7_GUITC</name>
<feature type="non-terminal residue" evidence="6">
    <location>
        <position position="1"/>
    </location>
</feature>
<dbReference type="Pfam" id="PF00069">
    <property type="entry name" value="Pkinase"/>
    <property type="match status" value="1"/>
</dbReference>
<feature type="domain" description="Protein kinase" evidence="5">
    <location>
        <begin position="1"/>
        <end position="126"/>
    </location>
</feature>
<evidence type="ECO:0000256" key="1">
    <source>
        <dbReference type="ARBA" id="ARBA00022679"/>
    </source>
</evidence>
<dbReference type="HOGENOM" id="CLU_1987443_0_0_1"/>
<keyword evidence="8" id="KW-1185">Reference proteome</keyword>
<dbReference type="PANTHER" id="PTHR24348">
    <property type="entry name" value="SERINE/THREONINE-PROTEIN KINASE UNC-51-RELATED"/>
    <property type="match status" value="1"/>
</dbReference>
<accession>L1J1B7</accession>
<sequence>EYVNGPTLEYFLQFRGGDPLPRRSIFGWSLDLLRALDFLHGRNPMIIHRDVKPANLILSKDLNIMKLMDFGMSKACSCLNDLISFTGTPLYMAPEVMLTTVGHYTEKADIYSASFVMWYIAVGKRP</sequence>
<evidence type="ECO:0000256" key="2">
    <source>
        <dbReference type="ARBA" id="ARBA00022741"/>
    </source>
</evidence>
<dbReference type="GO" id="GO:0000407">
    <property type="term" value="C:phagophore assembly site"/>
    <property type="evidence" value="ECO:0007669"/>
    <property type="project" value="TreeGrafter"/>
</dbReference>
<reference evidence="7" key="3">
    <citation type="submission" date="2015-06" db="UniProtKB">
        <authorList>
            <consortium name="EnsemblProtists"/>
        </authorList>
    </citation>
    <scope>IDENTIFICATION</scope>
</reference>
<dbReference type="eggNOG" id="KOG0192">
    <property type="taxonomic scope" value="Eukaryota"/>
</dbReference>
<evidence type="ECO:0000313" key="6">
    <source>
        <dbReference type="EMBL" id="EKX42117.1"/>
    </source>
</evidence>
<evidence type="ECO:0000313" key="8">
    <source>
        <dbReference type="Proteomes" id="UP000011087"/>
    </source>
</evidence>
<dbReference type="Gene3D" id="1.10.510.10">
    <property type="entry name" value="Transferase(Phosphotransferase) domain 1"/>
    <property type="match status" value="1"/>
</dbReference>
<dbReference type="SMART" id="SM00220">
    <property type="entry name" value="S_TKc"/>
    <property type="match status" value="1"/>
</dbReference>
<evidence type="ECO:0000313" key="7">
    <source>
        <dbReference type="EnsemblProtists" id="EKX42117"/>
    </source>
</evidence>
<dbReference type="PROSITE" id="PS50011">
    <property type="entry name" value="PROTEIN_KINASE_DOM"/>
    <property type="match status" value="1"/>
</dbReference>
<dbReference type="InterPro" id="IPR045269">
    <property type="entry name" value="Atg1-like"/>
</dbReference>
<protein>
    <recommendedName>
        <fullName evidence="5">Protein kinase domain-containing protein</fullName>
    </recommendedName>
</protein>
<reference evidence="8" key="2">
    <citation type="submission" date="2012-11" db="EMBL/GenBank/DDBJ databases">
        <authorList>
            <person name="Kuo A."/>
            <person name="Curtis B.A."/>
            <person name="Tanifuji G."/>
            <person name="Burki F."/>
            <person name="Gruber A."/>
            <person name="Irimia M."/>
            <person name="Maruyama S."/>
            <person name="Arias M.C."/>
            <person name="Ball S.G."/>
            <person name="Gile G.H."/>
            <person name="Hirakawa Y."/>
            <person name="Hopkins J.F."/>
            <person name="Rensing S.A."/>
            <person name="Schmutz J."/>
            <person name="Symeonidi A."/>
            <person name="Elias M."/>
            <person name="Eveleigh R.J."/>
            <person name="Herman E.K."/>
            <person name="Klute M.J."/>
            <person name="Nakayama T."/>
            <person name="Obornik M."/>
            <person name="Reyes-Prieto A."/>
            <person name="Armbrust E.V."/>
            <person name="Aves S.J."/>
            <person name="Beiko R.G."/>
            <person name="Coutinho P."/>
            <person name="Dacks J.B."/>
            <person name="Durnford D.G."/>
            <person name="Fast N.M."/>
            <person name="Green B.R."/>
            <person name="Grisdale C."/>
            <person name="Hempe F."/>
            <person name="Henrissat B."/>
            <person name="Hoppner M.P."/>
            <person name="Ishida K.-I."/>
            <person name="Kim E."/>
            <person name="Koreny L."/>
            <person name="Kroth P.G."/>
            <person name="Liu Y."/>
            <person name="Malik S.-B."/>
            <person name="Maier U.G."/>
            <person name="McRose D."/>
            <person name="Mock T."/>
            <person name="Neilson J.A."/>
            <person name="Onodera N.T."/>
            <person name="Poole A.M."/>
            <person name="Pritham E.J."/>
            <person name="Richards T.A."/>
            <person name="Rocap G."/>
            <person name="Roy S.W."/>
            <person name="Sarai C."/>
            <person name="Schaack S."/>
            <person name="Shirato S."/>
            <person name="Slamovits C.H."/>
            <person name="Spencer D.F."/>
            <person name="Suzuki S."/>
            <person name="Worden A.Z."/>
            <person name="Zauner S."/>
            <person name="Barry K."/>
            <person name="Bell C."/>
            <person name="Bharti A.K."/>
            <person name="Crow J.A."/>
            <person name="Grimwood J."/>
            <person name="Kramer R."/>
            <person name="Lindquist E."/>
            <person name="Lucas S."/>
            <person name="Salamov A."/>
            <person name="McFadden G.I."/>
            <person name="Lane C.E."/>
            <person name="Keeling P.J."/>
            <person name="Gray M.W."/>
            <person name="Grigoriev I.V."/>
            <person name="Archibald J.M."/>
        </authorList>
    </citation>
    <scope>NUCLEOTIDE SEQUENCE</scope>
    <source>
        <strain evidence="8">CCMP2712</strain>
    </source>
</reference>
<keyword evidence="1" id="KW-0808">Transferase</keyword>
<dbReference type="EnsemblProtists" id="EKX42117">
    <property type="protein sequence ID" value="EKX42117"/>
    <property type="gene ID" value="GUITHDRAFT_50586"/>
</dbReference>
<dbReference type="GO" id="GO:0005829">
    <property type="term" value="C:cytosol"/>
    <property type="evidence" value="ECO:0007669"/>
    <property type="project" value="TreeGrafter"/>
</dbReference>
<dbReference type="GO" id="GO:0000045">
    <property type="term" value="P:autophagosome assembly"/>
    <property type="evidence" value="ECO:0007669"/>
    <property type="project" value="TreeGrafter"/>
</dbReference>
<dbReference type="PROSITE" id="PS00108">
    <property type="entry name" value="PROTEIN_KINASE_ST"/>
    <property type="match status" value="1"/>
</dbReference>
<dbReference type="GO" id="GO:0005524">
    <property type="term" value="F:ATP binding"/>
    <property type="evidence" value="ECO:0007669"/>
    <property type="project" value="UniProtKB-KW"/>
</dbReference>
<evidence type="ECO:0000259" key="5">
    <source>
        <dbReference type="PROSITE" id="PS50011"/>
    </source>
</evidence>
<dbReference type="RefSeq" id="XP_005829097.1">
    <property type="nucleotide sequence ID" value="XM_005829040.1"/>
</dbReference>
<dbReference type="OrthoDB" id="4062651at2759"/>
<dbReference type="GO" id="GO:0010506">
    <property type="term" value="P:regulation of autophagy"/>
    <property type="evidence" value="ECO:0007669"/>
    <property type="project" value="InterPro"/>
</dbReference>
<dbReference type="GO" id="GO:0016020">
    <property type="term" value="C:membrane"/>
    <property type="evidence" value="ECO:0007669"/>
    <property type="project" value="TreeGrafter"/>
</dbReference>
<dbReference type="OMA" id="WWSLERT"/>
<dbReference type="EMBL" id="JH993019">
    <property type="protein sequence ID" value="EKX42117.1"/>
    <property type="molecule type" value="Genomic_DNA"/>
</dbReference>
<dbReference type="InterPro" id="IPR000719">
    <property type="entry name" value="Prot_kinase_dom"/>
</dbReference>
<dbReference type="Proteomes" id="UP000011087">
    <property type="component" value="Unassembled WGS sequence"/>
</dbReference>
<gene>
    <name evidence="6" type="ORF">GUITHDRAFT_50586</name>
</gene>
<keyword evidence="4" id="KW-0067">ATP-binding</keyword>
<keyword evidence="2" id="KW-0547">Nucleotide-binding</keyword>
<dbReference type="InterPro" id="IPR008271">
    <property type="entry name" value="Ser/Thr_kinase_AS"/>
</dbReference>
<evidence type="ECO:0000256" key="3">
    <source>
        <dbReference type="ARBA" id="ARBA00022777"/>
    </source>
</evidence>
<dbReference type="PaxDb" id="55529-EKX42117"/>
<keyword evidence="3" id="KW-0418">Kinase</keyword>